<feature type="domain" description="Inner membrane protein YgaP-like transmembrane" evidence="2">
    <location>
        <begin position="5"/>
        <end position="67"/>
    </location>
</feature>
<evidence type="ECO:0000313" key="4">
    <source>
        <dbReference type="Proteomes" id="UP000271590"/>
    </source>
</evidence>
<keyword evidence="1" id="KW-1133">Transmembrane helix</keyword>
<proteinExistence type="predicted"/>
<organism evidence="3 4">
    <name type="scientific">Variovorax beijingensis</name>
    <dbReference type="NCBI Taxonomy" id="2496117"/>
    <lineage>
        <taxon>Bacteria</taxon>
        <taxon>Pseudomonadati</taxon>
        <taxon>Pseudomonadota</taxon>
        <taxon>Betaproteobacteria</taxon>
        <taxon>Burkholderiales</taxon>
        <taxon>Comamonadaceae</taxon>
        <taxon>Variovorax</taxon>
    </lineage>
</organism>
<evidence type="ECO:0000259" key="2">
    <source>
        <dbReference type="Pfam" id="PF11127"/>
    </source>
</evidence>
<dbReference type="EMBL" id="RQXU01000020">
    <property type="protein sequence ID" value="RRH83730.1"/>
    <property type="molecule type" value="Genomic_DNA"/>
</dbReference>
<feature type="transmembrane region" description="Helical" evidence="1">
    <location>
        <begin position="38"/>
        <end position="62"/>
    </location>
</feature>
<dbReference type="Proteomes" id="UP000271590">
    <property type="component" value="Unassembled WGS sequence"/>
</dbReference>
<name>A0A3P3EBC7_9BURK</name>
<dbReference type="InterPro" id="IPR021309">
    <property type="entry name" value="YgaP-like_TM"/>
</dbReference>
<sequence>MFHLKRNVPSWERAVRLCLGIFAALGAFYFLPAGTLRMLGLAVAGMLAATAIVGFCPACAMLGRKAAGQAR</sequence>
<protein>
    <submittedName>
        <fullName evidence="3">DUF2892 domain-containing protein</fullName>
    </submittedName>
</protein>
<evidence type="ECO:0000313" key="3">
    <source>
        <dbReference type="EMBL" id="RRH83730.1"/>
    </source>
</evidence>
<keyword evidence="1" id="KW-0812">Transmembrane</keyword>
<dbReference type="RefSeq" id="WP_124961016.1">
    <property type="nucleotide sequence ID" value="NZ_RQXU01000020.1"/>
</dbReference>
<keyword evidence="1" id="KW-0472">Membrane</keyword>
<evidence type="ECO:0000256" key="1">
    <source>
        <dbReference type="SAM" id="Phobius"/>
    </source>
</evidence>
<reference evidence="3 4" key="1">
    <citation type="submission" date="2018-11" db="EMBL/GenBank/DDBJ databases">
        <title>The genome of Variovorax sp T529.</title>
        <authorList>
            <person name="Gao J."/>
        </authorList>
    </citation>
    <scope>NUCLEOTIDE SEQUENCE [LARGE SCALE GENOMIC DNA]</scope>
    <source>
        <strain evidence="3 4">T529</strain>
    </source>
</reference>
<gene>
    <name evidence="3" type="ORF">EH244_25040</name>
</gene>
<dbReference type="AlphaFoldDB" id="A0A3P3EBC7"/>
<dbReference type="Pfam" id="PF11127">
    <property type="entry name" value="YgaP-like_TM"/>
    <property type="match status" value="1"/>
</dbReference>
<comment type="caution">
    <text evidence="3">The sequence shown here is derived from an EMBL/GenBank/DDBJ whole genome shotgun (WGS) entry which is preliminary data.</text>
</comment>
<feature type="transmembrane region" description="Helical" evidence="1">
    <location>
        <begin position="14"/>
        <end position="32"/>
    </location>
</feature>
<accession>A0A3P3EBC7</accession>